<evidence type="ECO:0000313" key="2">
    <source>
        <dbReference type="Proteomes" id="UP000095247"/>
    </source>
</evidence>
<sequence>MDNKITTLEDAKKKLGNNLLILENKNSIIVFDREKYALYKKNVNCLVFTKRGKFKYYSSMTNDLRLYKRLYNQLSKKR</sequence>
<evidence type="ECO:0000313" key="1">
    <source>
        <dbReference type="EMBL" id="OEJ14480.1"/>
    </source>
</evidence>
<protein>
    <submittedName>
        <fullName evidence="1">Uncharacterized protein</fullName>
    </submittedName>
</protein>
<reference evidence="1 2" key="1">
    <citation type="submission" date="2016-08" db="EMBL/GenBank/DDBJ databases">
        <title>Characterization and recognition of Brachyspira hampsonii sp. nov., a novel intestinal spirochete that is pathogenic to pigs.</title>
        <authorList>
            <person name="Mirajkar N."/>
            <person name="La T."/>
            <person name="Phillips N."/>
            <person name="Hampson D."/>
            <person name="Gebhart C."/>
        </authorList>
    </citation>
    <scope>NUCLEOTIDE SEQUENCE [LARGE SCALE GENOMIC DNA]</scope>
    <source>
        <strain evidence="1 2">P280/1</strain>
    </source>
</reference>
<proteinExistence type="predicted"/>
<accession>A0A1E5NE96</accession>
<comment type="caution">
    <text evidence="1">The sequence shown here is derived from an EMBL/GenBank/DDBJ whole genome shotgun (WGS) entry which is preliminary data.</text>
</comment>
<organism evidence="1 2">
    <name type="scientific">Brachyspira hampsonii</name>
    <dbReference type="NCBI Taxonomy" id="1287055"/>
    <lineage>
        <taxon>Bacteria</taxon>
        <taxon>Pseudomonadati</taxon>
        <taxon>Spirochaetota</taxon>
        <taxon>Spirochaetia</taxon>
        <taxon>Brachyspirales</taxon>
        <taxon>Brachyspiraceae</taxon>
        <taxon>Brachyspira</taxon>
    </lineage>
</organism>
<dbReference type="Proteomes" id="UP000095247">
    <property type="component" value="Unassembled WGS sequence"/>
</dbReference>
<dbReference type="AlphaFoldDB" id="A0A1E5NE96"/>
<dbReference type="RefSeq" id="WP_069726646.1">
    <property type="nucleotide sequence ID" value="NZ_MDCO01000010.1"/>
</dbReference>
<gene>
    <name evidence="1" type="ORF">BFL38_06540</name>
</gene>
<name>A0A1E5NE96_9SPIR</name>
<dbReference type="EMBL" id="MDCO01000010">
    <property type="protein sequence ID" value="OEJ14480.1"/>
    <property type="molecule type" value="Genomic_DNA"/>
</dbReference>